<feature type="transmembrane region" description="Helical" evidence="6">
    <location>
        <begin position="300"/>
        <end position="316"/>
    </location>
</feature>
<feature type="transmembrane region" description="Helical" evidence="6">
    <location>
        <begin position="382"/>
        <end position="399"/>
    </location>
</feature>
<dbReference type="GO" id="GO:0022857">
    <property type="term" value="F:transmembrane transporter activity"/>
    <property type="evidence" value="ECO:0007669"/>
    <property type="project" value="InterPro"/>
</dbReference>
<dbReference type="GO" id="GO:0005886">
    <property type="term" value="C:plasma membrane"/>
    <property type="evidence" value="ECO:0007669"/>
    <property type="project" value="UniProtKB-SubCell"/>
</dbReference>
<feature type="transmembrane region" description="Helical" evidence="6">
    <location>
        <begin position="20"/>
        <end position="42"/>
    </location>
</feature>
<dbReference type="AlphaFoldDB" id="A0A328BP94"/>
<accession>A0A328BP94</accession>
<evidence type="ECO:0000256" key="1">
    <source>
        <dbReference type="ARBA" id="ARBA00004651"/>
    </source>
</evidence>
<feature type="transmembrane region" description="Helical" evidence="6">
    <location>
        <begin position="322"/>
        <end position="344"/>
    </location>
</feature>
<keyword evidence="4 6" id="KW-1133">Transmembrane helix</keyword>
<feature type="transmembrane region" description="Helical" evidence="6">
    <location>
        <begin position="246"/>
        <end position="269"/>
    </location>
</feature>
<keyword evidence="8" id="KW-1185">Reference proteome</keyword>
<dbReference type="Gene3D" id="1.20.1740.10">
    <property type="entry name" value="Amino acid/polyamine transporter I"/>
    <property type="match status" value="1"/>
</dbReference>
<feature type="transmembrane region" description="Helical" evidence="6">
    <location>
        <begin position="132"/>
        <end position="151"/>
    </location>
</feature>
<dbReference type="Pfam" id="PF13520">
    <property type="entry name" value="AA_permease_2"/>
    <property type="match status" value="1"/>
</dbReference>
<comment type="caution">
    <text evidence="7">The sequence shown here is derived from an EMBL/GenBank/DDBJ whole genome shotgun (WGS) entry which is preliminary data.</text>
</comment>
<feature type="transmembrane region" description="Helical" evidence="6">
    <location>
        <begin position="94"/>
        <end position="120"/>
    </location>
</feature>
<dbReference type="InterPro" id="IPR002293">
    <property type="entry name" value="AA/rel_permease1"/>
</dbReference>
<sequence length="405" mass="42084">MMGAGMLAAPAKVFDLAGGWSFAVLAVSAVILLPLILCFADLGSRFTGTGGPYLYARAALPGWMAFSVGWLLWISQALSVATLANLLVSYLAGFVPSLGAGLPRAAVIVALGLGFTWIVLRGIRQSARASNVLIVLKVGFVLGFFAAGAAFVQPHRLAEPAPIPDAVTFVQAVLIYLFAYSGFERAAVVAGEAREPRRDVPASLLSSVALVTLAYAAVLLVCIGVLDNPASTDRPLAEVGRQLFGPVGQIAVSAGAIAVILGTILVITLSMPRMLLALAERGQLPEGLGRVHPLWRTPHLAIAVSSVLAFGSALMSDLLSSLTFATATRILGYVLCCVALWRFSRRTDAPPAQFNLPGRGPVALLTAALFLGVLAVGAAKELPALAAVLIVGLALLAFTSRRKAP</sequence>
<evidence type="ECO:0000256" key="3">
    <source>
        <dbReference type="ARBA" id="ARBA00022692"/>
    </source>
</evidence>
<keyword evidence="2" id="KW-1003">Cell membrane</keyword>
<dbReference type="PIRSF" id="PIRSF006060">
    <property type="entry name" value="AA_transporter"/>
    <property type="match status" value="1"/>
</dbReference>
<dbReference type="InterPro" id="IPR050367">
    <property type="entry name" value="APC_superfamily"/>
</dbReference>
<feature type="transmembrane region" description="Helical" evidence="6">
    <location>
        <begin position="163"/>
        <end position="183"/>
    </location>
</feature>
<evidence type="ECO:0000256" key="5">
    <source>
        <dbReference type="ARBA" id="ARBA00023136"/>
    </source>
</evidence>
<dbReference type="Proteomes" id="UP000249524">
    <property type="component" value="Unassembled WGS sequence"/>
</dbReference>
<evidence type="ECO:0000256" key="6">
    <source>
        <dbReference type="SAM" id="Phobius"/>
    </source>
</evidence>
<evidence type="ECO:0000313" key="8">
    <source>
        <dbReference type="Proteomes" id="UP000249524"/>
    </source>
</evidence>
<dbReference type="EMBL" id="QFYS01000001">
    <property type="protein sequence ID" value="RAK68913.1"/>
    <property type="molecule type" value="Genomic_DNA"/>
</dbReference>
<protein>
    <submittedName>
        <fullName evidence="7">APC family permease</fullName>
    </submittedName>
</protein>
<dbReference type="PANTHER" id="PTHR42770:SF7">
    <property type="entry name" value="MEMBRANE PROTEIN"/>
    <property type="match status" value="1"/>
</dbReference>
<comment type="subcellular location">
    <subcellularLocation>
        <location evidence="1">Cell membrane</location>
        <topology evidence="1">Multi-pass membrane protein</topology>
    </subcellularLocation>
</comment>
<feature type="transmembrane region" description="Helical" evidence="6">
    <location>
        <begin position="54"/>
        <end position="74"/>
    </location>
</feature>
<reference evidence="7 8" key="1">
    <citation type="submission" date="2018-05" db="EMBL/GenBank/DDBJ databases">
        <authorList>
            <person name="Lanie J.A."/>
            <person name="Ng W.-L."/>
            <person name="Kazmierczak K.M."/>
            <person name="Andrzejewski T.M."/>
            <person name="Davidsen T.M."/>
            <person name="Wayne K.J."/>
            <person name="Tettelin H."/>
            <person name="Glass J.I."/>
            <person name="Rusch D."/>
            <person name="Podicherti R."/>
            <person name="Tsui H.-C.T."/>
            <person name="Winkler M.E."/>
        </authorList>
    </citation>
    <scope>NUCLEOTIDE SEQUENCE [LARGE SCALE GENOMIC DNA]</scope>
    <source>
        <strain evidence="7 8">BUT-10</strain>
    </source>
</reference>
<dbReference type="PANTHER" id="PTHR42770">
    <property type="entry name" value="AMINO ACID TRANSPORTER-RELATED"/>
    <property type="match status" value="1"/>
</dbReference>
<proteinExistence type="predicted"/>
<evidence type="ECO:0000256" key="2">
    <source>
        <dbReference type="ARBA" id="ARBA00022475"/>
    </source>
</evidence>
<feature type="transmembrane region" description="Helical" evidence="6">
    <location>
        <begin position="204"/>
        <end position="226"/>
    </location>
</feature>
<feature type="transmembrane region" description="Helical" evidence="6">
    <location>
        <begin position="356"/>
        <end position="376"/>
    </location>
</feature>
<name>A0A328BP94_9CAUL</name>
<evidence type="ECO:0000256" key="4">
    <source>
        <dbReference type="ARBA" id="ARBA00022989"/>
    </source>
</evidence>
<keyword evidence="5 6" id="KW-0472">Membrane</keyword>
<dbReference type="OrthoDB" id="3185104at2"/>
<evidence type="ECO:0000313" key="7">
    <source>
        <dbReference type="EMBL" id="RAK68913.1"/>
    </source>
</evidence>
<organism evidence="7 8">
    <name type="scientific">Phenylobacterium kunshanense</name>
    <dbReference type="NCBI Taxonomy" id="1445034"/>
    <lineage>
        <taxon>Bacteria</taxon>
        <taxon>Pseudomonadati</taxon>
        <taxon>Pseudomonadota</taxon>
        <taxon>Alphaproteobacteria</taxon>
        <taxon>Caulobacterales</taxon>
        <taxon>Caulobacteraceae</taxon>
        <taxon>Phenylobacterium</taxon>
    </lineage>
</organism>
<gene>
    <name evidence="7" type="ORF">DJ019_02555</name>
</gene>
<keyword evidence="3 6" id="KW-0812">Transmembrane</keyword>